<evidence type="ECO:0000313" key="2">
    <source>
        <dbReference type="Proteomes" id="UP000007177"/>
    </source>
</evidence>
<dbReference type="HOGENOM" id="CLU_2985942_0_0_9"/>
<name>H6LGK0_ACEWD</name>
<keyword evidence="2" id="KW-1185">Reference proteome</keyword>
<dbReference type="AlphaFoldDB" id="H6LGK0"/>
<reference evidence="2" key="1">
    <citation type="submission" date="2011-07" db="EMBL/GenBank/DDBJ databases">
        <title>Complete genome sequence of Acetobacterium woodii.</title>
        <authorList>
            <person name="Poehlein A."/>
            <person name="Schmidt S."/>
            <person name="Kaster A.-K."/>
            <person name="Goenrich M."/>
            <person name="Vollmers J."/>
            <person name="Thuermer A."/>
            <person name="Gottschalk G."/>
            <person name="Thauer R.K."/>
            <person name="Daniel R."/>
            <person name="Mueller V."/>
        </authorList>
    </citation>
    <scope>NUCLEOTIDE SEQUENCE [LARGE SCALE GENOMIC DNA]</scope>
    <source>
        <strain evidence="2">ATCC 29683 / DSM 1030 / JCM 2381 / KCTC 1655 / WB1</strain>
    </source>
</reference>
<sequence length="57" mass="6357">MVALTTAEQVYLEMPGAVKICIDPDWKLYEKINEKGEVEGIAGDLVSLIALTYRSDR</sequence>
<accession>H6LGK0</accession>
<organism evidence="1 2">
    <name type="scientific">Acetobacterium woodii (strain ATCC 29683 / DSM 1030 / JCM 2381 / KCTC 1655 / WB1)</name>
    <dbReference type="NCBI Taxonomy" id="931626"/>
    <lineage>
        <taxon>Bacteria</taxon>
        <taxon>Bacillati</taxon>
        <taxon>Bacillota</taxon>
        <taxon>Clostridia</taxon>
        <taxon>Eubacteriales</taxon>
        <taxon>Eubacteriaceae</taxon>
        <taxon>Acetobacterium</taxon>
    </lineage>
</organism>
<dbReference type="EMBL" id="CP002987">
    <property type="protein sequence ID" value="AFA48328.1"/>
    <property type="molecule type" value="Genomic_DNA"/>
</dbReference>
<proteinExistence type="predicted"/>
<dbReference type="Proteomes" id="UP000007177">
    <property type="component" value="Chromosome"/>
</dbReference>
<evidence type="ECO:0000313" key="1">
    <source>
        <dbReference type="EMBL" id="AFA48328.1"/>
    </source>
</evidence>
<dbReference type="KEGG" id="awo:Awo_c15460"/>
<reference evidence="1 2" key="2">
    <citation type="journal article" date="2012" name="PLoS ONE">
        <title>An ancient pathway combining carbon dioxide fixation with the generation and utilization of a sodium ion gradient for ATP synthesis.</title>
        <authorList>
            <person name="Poehlein A."/>
            <person name="Schmidt S."/>
            <person name="Kaster A.K."/>
            <person name="Goenrich M."/>
            <person name="Vollmers J."/>
            <person name="Thurmer A."/>
            <person name="Bertsch J."/>
            <person name="Schuchmann K."/>
            <person name="Voigt B."/>
            <person name="Hecker M."/>
            <person name="Daniel R."/>
            <person name="Thauer R.K."/>
            <person name="Gottschalk G."/>
            <person name="Muller V."/>
        </authorList>
    </citation>
    <scope>NUCLEOTIDE SEQUENCE [LARGE SCALE GENOMIC DNA]</scope>
    <source>
        <strain evidence="2">ATCC 29683 / DSM 1030 / JCM 2381 / KCTC 1655 / WB1</strain>
    </source>
</reference>
<protein>
    <submittedName>
        <fullName evidence="1">Uncharacterized protein</fullName>
    </submittedName>
</protein>
<dbReference type="eggNOG" id="COG0834">
    <property type="taxonomic scope" value="Bacteria"/>
</dbReference>
<dbReference type="RefSeq" id="WP_014355931.1">
    <property type="nucleotide sequence ID" value="NC_016894.1"/>
</dbReference>
<gene>
    <name evidence="1" type="ordered locus">Awo_c15460</name>
</gene>
<dbReference type="STRING" id="931626.Awo_c15460"/>
<dbReference type="Gene3D" id="3.40.190.10">
    <property type="entry name" value="Periplasmic binding protein-like II"/>
    <property type="match status" value="1"/>
</dbReference>